<evidence type="ECO:0000313" key="11">
    <source>
        <dbReference type="EMBL" id="HGK63454.1"/>
    </source>
</evidence>
<evidence type="ECO:0000256" key="8">
    <source>
        <dbReference type="SAM" id="Phobius"/>
    </source>
</evidence>
<proteinExistence type="inferred from homology"/>
<evidence type="ECO:0000256" key="7">
    <source>
        <dbReference type="RuleBase" id="RU000320"/>
    </source>
</evidence>
<feature type="domain" description="NADH-Ubiquinone oxidoreductase (complex I) chain 5 N-terminal" evidence="10">
    <location>
        <begin position="71"/>
        <end position="113"/>
    </location>
</feature>
<comment type="caution">
    <text evidence="11">The sequence shown here is derived from an EMBL/GenBank/DDBJ whole genome shotgun (WGS) entry which is preliminary data.</text>
</comment>
<dbReference type="InterPro" id="IPR001516">
    <property type="entry name" value="Proton_antipo_N"/>
</dbReference>
<feature type="transmembrane region" description="Helical" evidence="8">
    <location>
        <begin position="207"/>
        <end position="232"/>
    </location>
</feature>
<feature type="domain" description="NADH:quinone oxidoreductase/Mrp antiporter transmembrane" evidence="9">
    <location>
        <begin position="131"/>
        <end position="423"/>
    </location>
</feature>
<dbReference type="PRINTS" id="PR01434">
    <property type="entry name" value="NADHDHGNASE5"/>
</dbReference>
<evidence type="ECO:0000256" key="6">
    <source>
        <dbReference type="ARBA" id="ARBA00023136"/>
    </source>
</evidence>
<keyword evidence="5 8" id="KW-1133">Transmembrane helix</keyword>
<keyword evidence="3" id="KW-1003">Cell membrane</keyword>
<evidence type="ECO:0000256" key="1">
    <source>
        <dbReference type="ARBA" id="ARBA00004651"/>
    </source>
</evidence>
<keyword evidence="11" id="KW-0830">Ubiquinone</keyword>
<dbReference type="EMBL" id="DTDR01000067">
    <property type="protein sequence ID" value="HGK63454.1"/>
    <property type="molecule type" value="Genomic_DNA"/>
</dbReference>
<dbReference type="InterPro" id="IPR001750">
    <property type="entry name" value="ND/Mrp_TM"/>
</dbReference>
<comment type="subcellular location">
    <subcellularLocation>
        <location evidence="1">Cell membrane</location>
        <topology evidence="1">Multi-pass membrane protein</topology>
    </subcellularLocation>
    <subcellularLocation>
        <location evidence="7">Membrane</location>
        <topology evidence="7">Multi-pass membrane protein</topology>
    </subcellularLocation>
</comment>
<organism evidence="11">
    <name type="scientific">candidate division WOR-3 bacterium</name>
    <dbReference type="NCBI Taxonomy" id="2052148"/>
    <lineage>
        <taxon>Bacteria</taxon>
        <taxon>Bacteria division WOR-3</taxon>
    </lineage>
</organism>
<dbReference type="InterPro" id="IPR050586">
    <property type="entry name" value="CPA3_Na-H_Antiporter_D"/>
</dbReference>
<evidence type="ECO:0000259" key="9">
    <source>
        <dbReference type="Pfam" id="PF00361"/>
    </source>
</evidence>
<keyword evidence="4 7" id="KW-0812">Transmembrane</keyword>
<evidence type="ECO:0000256" key="3">
    <source>
        <dbReference type="ARBA" id="ARBA00022475"/>
    </source>
</evidence>
<sequence length="500" mass="55045">MNYLPLFTALPLLGAFLTPLLSKIFEKIGDIISTIITTLLLILSIYSTFLLPIFGNIYVYEIGKWSLSPIPLGIIFAFDSLSLLMVLAINLLSFACAIYSVRYLDGYTGRWKFWTLFLLMVAGLNGIAITGDLFNLFVFTEISAISSYALVAFGVEKEDLEASFKYQVIGEIGGLTILLAIALIYAKTSTLNMADIANTLTNENKGILFWFIVSLLTFGFLIKSALFPFHFWLPDAHSQAPAPISAMLSGIFIKILGIYSLSRLVFNIFGLNRSNAPHYFDILIVLGILSIIIAGFIALRQTNYKRLLAYSTISQVGYIFVGLGIGNFWGVVGALALLFAHALGKGLLFLTAGSVEKTSGTLNIEELCTFQKRLPFYGVIYTLGALSLAGVPPFLGFFPKLFLILGAIKEKMLGVGIVLGIFSVLTLAYLLKITNKVFTNKKEGEKVGVPISTIFSFLLLIGLIFILGVFYFNYLYPNLIEKAGEAIMRGIDYAKLVLMR</sequence>
<protein>
    <submittedName>
        <fullName evidence="11">NADH/ubiquinone/plastoquinone (Complex I)</fullName>
    </submittedName>
</protein>
<keyword evidence="6 8" id="KW-0472">Membrane</keyword>
<reference evidence="11" key="1">
    <citation type="journal article" date="2020" name="mSystems">
        <title>Genome- and Community-Level Interaction Insights into Carbon Utilization and Element Cycling Functions of Hydrothermarchaeota in Hydrothermal Sediment.</title>
        <authorList>
            <person name="Zhou Z."/>
            <person name="Liu Y."/>
            <person name="Xu W."/>
            <person name="Pan J."/>
            <person name="Luo Z.H."/>
            <person name="Li M."/>
        </authorList>
    </citation>
    <scope>NUCLEOTIDE SEQUENCE [LARGE SCALE GENOMIC DNA]</scope>
    <source>
        <strain evidence="11">SpSt-697</strain>
    </source>
</reference>
<comment type="similarity">
    <text evidence="2">Belongs to the CPA3 antiporters (TC 2.A.63) subunit D family.</text>
</comment>
<dbReference type="PANTHER" id="PTHR42703">
    <property type="entry name" value="NADH DEHYDROGENASE"/>
    <property type="match status" value="1"/>
</dbReference>
<feature type="transmembrane region" description="Helical" evidence="8">
    <location>
        <begin position="113"/>
        <end position="129"/>
    </location>
</feature>
<name>A0A7V3ZUJ0_UNCW3</name>
<evidence type="ECO:0000256" key="5">
    <source>
        <dbReference type="ARBA" id="ARBA00022989"/>
    </source>
</evidence>
<gene>
    <name evidence="11" type="ORF">ENU74_02525</name>
</gene>
<feature type="transmembrane region" description="Helical" evidence="8">
    <location>
        <begin position="278"/>
        <end position="298"/>
    </location>
</feature>
<dbReference type="GO" id="GO:0005886">
    <property type="term" value="C:plasma membrane"/>
    <property type="evidence" value="ECO:0007669"/>
    <property type="project" value="UniProtKB-SubCell"/>
</dbReference>
<feature type="transmembrane region" description="Helical" evidence="8">
    <location>
        <begin position="72"/>
        <end position="101"/>
    </location>
</feature>
<dbReference type="Pfam" id="PF00361">
    <property type="entry name" value="Proton_antipo_M"/>
    <property type="match status" value="1"/>
</dbReference>
<feature type="transmembrane region" description="Helical" evidence="8">
    <location>
        <begin position="451"/>
        <end position="472"/>
    </location>
</feature>
<feature type="transmembrane region" description="Helical" evidence="8">
    <location>
        <begin position="244"/>
        <end position="266"/>
    </location>
</feature>
<accession>A0A7V3ZUJ0</accession>
<feature type="transmembrane region" description="Helical" evidence="8">
    <location>
        <begin position="32"/>
        <end position="60"/>
    </location>
</feature>
<feature type="transmembrane region" description="Helical" evidence="8">
    <location>
        <begin position="167"/>
        <end position="186"/>
    </location>
</feature>
<dbReference type="AlphaFoldDB" id="A0A7V3ZUJ0"/>
<feature type="transmembrane region" description="Helical" evidence="8">
    <location>
        <begin position="318"/>
        <end position="340"/>
    </location>
</feature>
<evidence type="ECO:0000256" key="4">
    <source>
        <dbReference type="ARBA" id="ARBA00022692"/>
    </source>
</evidence>
<dbReference type="PANTHER" id="PTHR42703:SF1">
    <property type="entry name" value="NA(+)_H(+) ANTIPORTER SUBUNIT D1"/>
    <property type="match status" value="1"/>
</dbReference>
<evidence type="ECO:0000256" key="2">
    <source>
        <dbReference type="ARBA" id="ARBA00005346"/>
    </source>
</evidence>
<evidence type="ECO:0000259" key="10">
    <source>
        <dbReference type="Pfam" id="PF00662"/>
    </source>
</evidence>
<dbReference type="Pfam" id="PF00662">
    <property type="entry name" value="Proton_antipo_N"/>
    <property type="match status" value="1"/>
</dbReference>
<feature type="transmembrane region" description="Helical" evidence="8">
    <location>
        <begin position="412"/>
        <end position="431"/>
    </location>
</feature>
<feature type="transmembrane region" description="Helical" evidence="8">
    <location>
        <begin position="374"/>
        <end position="392"/>
    </location>
</feature>